<comment type="subcellular location">
    <subcellularLocation>
        <location evidence="1">Membrane</location>
    </subcellularLocation>
</comment>
<dbReference type="AlphaFoldDB" id="A0A167HJI4"/>
<dbReference type="Pfam" id="PF04116">
    <property type="entry name" value="FA_hydroxylase"/>
    <property type="match status" value="1"/>
</dbReference>
<dbReference type="STRING" id="1081104.A0A167HJI4"/>
<dbReference type="RefSeq" id="XP_018699727.1">
    <property type="nucleotide sequence ID" value="XM_018853120.1"/>
</dbReference>
<dbReference type="GO" id="GO:0008610">
    <property type="term" value="P:lipid biosynthetic process"/>
    <property type="evidence" value="ECO:0007669"/>
    <property type="project" value="InterPro"/>
</dbReference>
<keyword evidence="2 6" id="KW-0812">Transmembrane</keyword>
<feature type="region of interest" description="Disordered" evidence="5">
    <location>
        <begin position="286"/>
        <end position="308"/>
    </location>
</feature>
<feature type="domain" description="Fatty acid hydroxylase" evidence="7">
    <location>
        <begin position="157"/>
        <end position="274"/>
    </location>
</feature>
<keyword evidence="3 6" id="KW-1133">Transmembrane helix</keyword>
<feature type="transmembrane region" description="Helical" evidence="6">
    <location>
        <begin position="226"/>
        <end position="243"/>
    </location>
</feature>
<dbReference type="OrthoDB" id="6354873at2759"/>
<dbReference type="EMBL" id="AZHB01000051">
    <property type="protein sequence ID" value="OAA47986.1"/>
    <property type="molecule type" value="Genomic_DNA"/>
</dbReference>
<name>A0A167HJI4_CORFA</name>
<evidence type="ECO:0000256" key="6">
    <source>
        <dbReference type="SAM" id="Phobius"/>
    </source>
</evidence>
<dbReference type="Proteomes" id="UP000076744">
    <property type="component" value="Unassembled WGS sequence"/>
</dbReference>
<dbReference type="PANTHER" id="PTHR11863">
    <property type="entry name" value="STEROL DESATURASE"/>
    <property type="match status" value="1"/>
</dbReference>
<evidence type="ECO:0000256" key="2">
    <source>
        <dbReference type="ARBA" id="ARBA00022692"/>
    </source>
</evidence>
<accession>A0A167HJI4</accession>
<evidence type="ECO:0000256" key="5">
    <source>
        <dbReference type="SAM" id="MobiDB-lite"/>
    </source>
</evidence>
<dbReference type="InterPro" id="IPR050307">
    <property type="entry name" value="Sterol_Desaturase_Related"/>
</dbReference>
<organism evidence="8 9">
    <name type="scientific">Cordyceps fumosorosea (strain ARSEF 2679)</name>
    <name type="common">Isaria fumosorosea</name>
    <dbReference type="NCBI Taxonomy" id="1081104"/>
    <lineage>
        <taxon>Eukaryota</taxon>
        <taxon>Fungi</taxon>
        <taxon>Dikarya</taxon>
        <taxon>Ascomycota</taxon>
        <taxon>Pezizomycotina</taxon>
        <taxon>Sordariomycetes</taxon>
        <taxon>Hypocreomycetidae</taxon>
        <taxon>Hypocreales</taxon>
        <taxon>Cordycipitaceae</taxon>
        <taxon>Cordyceps</taxon>
    </lineage>
</organism>
<feature type="transmembrane region" description="Helical" evidence="6">
    <location>
        <begin position="154"/>
        <end position="175"/>
    </location>
</feature>
<feature type="transmembrane region" description="Helical" evidence="6">
    <location>
        <begin position="114"/>
        <end position="134"/>
    </location>
</feature>
<dbReference type="GO" id="GO:0005506">
    <property type="term" value="F:iron ion binding"/>
    <property type="evidence" value="ECO:0007669"/>
    <property type="project" value="InterPro"/>
</dbReference>
<evidence type="ECO:0000259" key="7">
    <source>
        <dbReference type="Pfam" id="PF04116"/>
    </source>
</evidence>
<dbReference type="GO" id="GO:0016020">
    <property type="term" value="C:membrane"/>
    <property type="evidence" value="ECO:0007669"/>
    <property type="project" value="UniProtKB-SubCell"/>
</dbReference>
<evidence type="ECO:0000256" key="3">
    <source>
        <dbReference type="ARBA" id="ARBA00022989"/>
    </source>
</evidence>
<evidence type="ECO:0000313" key="9">
    <source>
        <dbReference type="Proteomes" id="UP000076744"/>
    </source>
</evidence>
<dbReference type="GeneID" id="30025810"/>
<gene>
    <name evidence="8" type="ORF">ISF_09518</name>
</gene>
<feature type="transmembrane region" description="Helical" evidence="6">
    <location>
        <begin position="70"/>
        <end position="93"/>
    </location>
</feature>
<keyword evidence="9" id="KW-1185">Reference proteome</keyword>
<evidence type="ECO:0000256" key="4">
    <source>
        <dbReference type="ARBA" id="ARBA00023136"/>
    </source>
</evidence>
<evidence type="ECO:0000256" key="1">
    <source>
        <dbReference type="ARBA" id="ARBA00004370"/>
    </source>
</evidence>
<dbReference type="InterPro" id="IPR006694">
    <property type="entry name" value="Fatty_acid_hydroxylase"/>
</dbReference>
<comment type="caution">
    <text evidence="8">The sequence shown here is derived from an EMBL/GenBank/DDBJ whole genome shotgun (WGS) entry which is preliminary data.</text>
</comment>
<sequence>MDTFLGPFEEAVLHPVYGAIRSGLENTLCRDAGPSSPSGLSRTTLQGFCSPIQHSSFWQPDNSIRRLTNAFLYLWLSTTVSYLVLGAVLYRLNFDAAAAARDPKFRPGQVRGEISRSLVAITVMSLLTAPIVLAQAAGRARIYPLGAAPAWYEALQVVLFVAFNDTCVYWLHRLFHTPVLFRLMHKKHHQYMTPTPFSAFAFDPLEAMIMSLPIYAFSFVVPMSDAMQLLAFLAAYLWTFLLHDDSTQFHTVHHKNTNFNFGQYTTLWDRWGGTYVDADEFLSQPQYRKEKRSPRPAAASSADQYGSL</sequence>
<evidence type="ECO:0000313" key="8">
    <source>
        <dbReference type="EMBL" id="OAA47986.1"/>
    </source>
</evidence>
<feature type="transmembrane region" description="Helical" evidence="6">
    <location>
        <begin position="196"/>
        <end position="220"/>
    </location>
</feature>
<keyword evidence="4 6" id="KW-0472">Membrane</keyword>
<reference evidence="8 9" key="1">
    <citation type="journal article" date="2016" name="Genome Biol. Evol.">
        <title>Divergent and convergent evolution of fungal pathogenicity.</title>
        <authorList>
            <person name="Shang Y."/>
            <person name="Xiao G."/>
            <person name="Zheng P."/>
            <person name="Cen K."/>
            <person name="Zhan S."/>
            <person name="Wang C."/>
        </authorList>
    </citation>
    <scope>NUCLEOTIDE SEQUENCE [LARGE SCALE GENOMIC DNA]</scope>
    <source>
        <strain evidence="8 9">ARSEF 2679</strain>
    </source>
</reference>
<proteinExistence type="predicted"/>
<protein>
    <submittedName>
        <fullName evidence="8">Fatty acid hydroxylase</fullName>
    </submittedName>
</protein>
<dbReference type="GO" id="GO:0016491">
    <property type="term" value="F:oxidoreductase activity"/>
    <property type="evidence" value="ECO:0007669"/>
    <property type="project" value="InterPro"/>
</dbReference>